<dbReference type="Proteomes" id="UP000324222">
    <property type="component" value="Unassembled WGS sequence"/>
</dbReference>
<sequence>MVVVVVLVMRRVAPYVVMVVVVKEELGMIAGWSDGGVVKAQNARGKVCERSDHRDSQSHRKASHQTVLVFSALPSSPHLTKASLLHQVGPGVATSIINSDAQHKHET</sequence>
<gene>
    <name evidence="1" type="ORF">E2C01_050354</name>
</gene>
<reference evidence="1 2" key="1">
    <citation type="submission" date="2019-05" db="EMBL/GenBank/DDBJ databases">
        <title>Another draft genome of Portunus trituberculatus and its Hox gene families provides insights of decapod evolution.</title>
        <authorList>
            <person name="Jeong J.-H."/>
            <person name="Song I."/>
            <person name="Kim S."/>
            <person name="Choi T."/>
            <person name="Kim D."/>
            <person name="Ryu S."/>
            <person name="Kim W."/>
        </authorList>
    </citation>
    <scope>NUCLEOTIDE SEQUENCE [LARGE SCALE GENOMIC DNA]</scope>
    <source>
        <tissue evidence="1">Muscle</tissue>
    </source>
</reference>
<evidence type="ECO:0000313" key="1">
    <source>
        <dbReference type="EMBL" id="MPC56394.1"/>
    </source>
</evidence>
<dbReference type="AlphaFoldDB" id="A0A5B7GIP6"/>
<name>A0A5B7GIP6_PORTR</name>
<evidence type="ECO:0000313" key="2">
    <source>
        <dbReference type="Proteomes" id="UP000324222"/>
    </source>
</evidence>
<dbReference type="EMBL" id="VSRR010013909">
    <property type="protein sequence ID" value="MPC56394.1"/>
    <property type="molecule type" value="Genomic_DNA"/>
</dbReference>
<proteinExistence type="predicted"/>
<keyword evidence="2" id="KW-1185">Reference proteome</keyword>
<protein>
    <submittedName>
        <fullName evidence="1">Uncharacterized protein</fullName>
    </submittedName>
</protein>
<accession>A0A5B7GIP6</accession>
<organism evidence="1 2">
    <name type="scientific">Portunus trituberculatus</name>
    <name type="common">Swimming crab</name>
    <name type="synonym">Neptunus trituberculatus</name>
    <dbReference type="NCBI Taxonomy" id="210409"/>
    <lineage>
        <taxon>Eukaryota</taxon>
        <taxon>Metazoa</taxon>
        <taxon>Ecdysozoa</taxon>
        <taxon>Arthropoda</taxon>
        <taxon>Crustacea</taxon>
        <taxon>Multicrustacea</taxon>
        <taxon>Malacostraca</taxon>
        <taxon>Eumalacostraca</taxon>
        <taxon>Eucarida</taxon>
        <taxon>Decapoda</taxon>
        <taxon>Pleocyemata</taxon>
        <taxon>Brachyura</taxon>
        <taxon>Eubrachyura</taxon>
        <taxon>Portunoidea</taxon>
        <taxon>Portunidae</taxon>
        <taxon>Portuninae</taxon>
        <taxon>Portunus</taxon>
    </lineage>
</organism>
<comment type="caution">
    <text evidence="1">The sequence shown here is derived from an EMBL/GenBank/DDBJ whole genome shotgun (WGS) entry which is preliminary data.</text>
</comment>